<dbReference type="GO" id="GO:0005506">
    <property type="term" value="F:iron ion binding"/>
    <property type="evidence" value="ECO:0007669"/>
    <property type="project" value="InterPro"/>
</dbReference>
<evidence type="ECO:0000256" key="5">
    <source>
        <dbReference type="ARBA" id="ARBA00022617"/>
    </source>
</evidence>
<dbReference type="GO" id="GO:0004497">
    <property type="term" value="F:monooxygenase activity"/>
    <property type="evidence" value="ECO:0007669"/>
    <property type="project" value="UniProtKB-KW"/>
</dbReference>
<evidence type="ECO:0000256" key="6">
    <source>
        <dbReference type="ARBA" id="ARBA00022692"/>
    </source>
</evidence>
<evidence type="ECO:0000256" key="1">
    <source>
        <dbReference type="ARBA" id="ARBA00001971"/>
    </source>
</evidence>
<keyword evidence="10 13" id="KW-0408">Iron</keyword>
<comment type="subcellular location">
    <subcellularLocation>
        <location evidence="2">Membrane</location>
    </subcellularLocation>
</comment>
<keyword evidence="15" id="KW-1185">Reference proteome</keyword>
<comment type="similarity">
    <text evidence="4">Belongs to the cytochrome P450 family.</text>
</comment>
<dbReference type="InterPro" id="IPR050121">
    <property type="entry name" value="Cytochrome_P450_monoxygenase"/>
</dbReference>
<name>A0AAD7M9J7_MYCRO</name>
<dbReference type="Gene3D" id="1.10.630.10">
    <property type="entry name" value="Cytochrome P450"/>
    <property type="match status" value="1"/>
</dbReference>
<organism evidence="14 15">
    <name type="scientific">Mycena rosella</name>
    <name type="common">Pink bonnet</name>
    <name type="synonym">Agaricus rosellus</name>
    <dbReference type="NCBI Taxonomy" id="1033263"/>
    <lineage>
        <taxon>Eukaryota</taxon>
        <taxon>Fungi</taxon>
        <taxon>Dikarya</taxon>
        <taxon>Basidiomycota</taxon>
        <taxon>Agaricomycotina</taxon>
        <taxon>Agaricomycetes</taxon>
        <taxon>Agaricomycetidae</taxon>
        <taxon>Agaricales</taxon>
        <taxon>Marasmiineae</taxon>
        <taxon>Mycenaceae</taxon>
        <taxon>Mycena</taxon>
    </lineage>
</organism>
<gene>
    <name evidence="14" type="ORF">B0H17DRAFT_907404</name>
</gene>
<evidence type="ECO:0000256" key="2">
    <source>
        <dbReference type="ARBA" id="ARBA00004370"/>
    </source>
</evidence>
<dbReference type="GO" id="GO:0016705">
    <property type="term" value="F:oxidoreductase activity, acting on paired donors, with incorporation or reduction of molecular oxygen"/>
    <property type="evidence" value="ECO:0007669"/>
    <property type="project" value="InterPro"/>
</dbReference>
<keyword evidence="9" id="KW-0560">Oxidoreductase</keyword>
<dbReference type="InterPro" id="IPR036396">
    <property type="entry name" value="Cyt_P450_sf"/>
</dbReference>
<comment type="pathway">
    <text evidence="3">Secondary metabolite biosynthesis; terpenoid biosynthesis.</text>
</comment>
<dbReference type="AlphaFoldDB" id="A0AAD7M9J7"/>
<feature type="non-terminal residue" evidence="14">
    <location>
        <position position="1"/>
    </location>
</feature>
<dbReference type="Pfam" id="PF00067">
    <property type="entry name" value="p450"/>
    <property type="match status" value="1"/>
</dbReference>
<dbReference type="InterPro" id="IPR002401">
    <property type="entry name" value="Cyt_P450_E_grp-I"/>
</dbReference>
<evidence type="ECO:0000256" key="13">
    <source>
        <dbReference type="PIRSR" id="PIRSR602401-1"/>
    </source>
</evidence>
<evidence type="ECO:0000313" key="15">
    <source>
        <dbReference type="Proteomes" id="UP001221757"/>
    </source>
</evidence>
<accession>A0AAD7M9J7</accession>
<keyword evidence="11" id="KW-0503">Monooxygenase</keyword>
<dbReference type="InterPro" id="IPR001128">
    <property type="entry name" value="Cyt_P450"/>
</dbReference>
<dbReference type="PANTHER" id="PTHR24305:SF166">
    <property type="entry name" value="CYTOCHROME P450 12A4, MITOCHONDRIAL-RELATED"/>
    <property type="match status" value="1"/>
</dbReference>
<evidence type="ECO:0000256" key="3">
    <source>
        <dbReference type="ARBA" id="ARBA00004721"/>
    </source>
</evidence>
<dbReference type="GO" id="GO:0020037">
    <property type="term" value="F:heme binding"/>
    <property type="evidence" value="ECO:0007669"/>
    <property type="project" value="InterPro"/>
</dbReference>
<evidence type="ECO:0000256" key="11">
    <source>
        <dbReference type="ARBA" id="ARBA00023033"/>
    </source>
</evidence>
<keyword evidence="7 13" id="KW-0479">Metal-binding</keyword>
<keyword evidence="6" id="KW-0812">Transmembrane</keyword>
<protein>
    <submittedName>
        <fullName evidence="14">Cytochrome P450</fullName>
    </submittedName>
</protein>
<dbReference type="PANTHER" id="PTHR24305">
    <property type="entry name" value="CYTOCHROME P450"/>
    <property type="match status" value="1"/>
</dbReference>
<sequence length="214" mass="23767">SLFIIAGADTTATVLSNTMFYLLTHPQSYKLLQAEVDKIFPCGPGTTEPNDAALLLSMPYLNAVIKETLRLQPPVPTSLQRAPTVGEGSKVLGDGFVIPEGTAVLVPPYTMHRDPRYFSPNPDSFMPERWLVADNEDAPEFLLNQDAFIPFSFGPANCVGRNLAMLEMCMVLAYVMRTFEISFEEGYNQERWEATLGDYFVLHKGSLPVVLNAR</sequence>
<proteinExistence type="inferred from homology"/>
<keyword evidence="5 13" id="KW-0349">Heme</keyword>
<dbReference type="PRINTS" id="PR00385">
    <property type="entry name" value="P450"/>
</dbReference>
<dbReference type="PRINTS" id="PR00463">
    <property type="entry name" value="EP450I"/>
</dbReference>
<evidence type="ECO:0000313" key="14">
    <source>
        <dbReference type="EMBL" id="KAJ7706876.1"/>
    </source>
</evidence>
<dbReference type="EMBL" id="JARKIE010000006">
    <property type="protein sequence ID" value="KAJ7706876.1"/>
    <property type="molecule type" value="Genomic_DNA"/>
</dbReference>
<comment type="caution">
    <text evidence="14">The sequence shown here is derived from an EMBL/GenBank/DDBJ whole genome shotgun (WGS) entry which is preliminary data.</text>
</comment>
<evidence type="ECO:0000256" key="7">
    <source>
        <dbReference type="ARBA" id="ARBA00022723"/>
    </source>
</evidence>
<evidence type="ECO:0000256" key="10">
    <source>
        <dbReference type="ARBA" id="ARBA00023004"/>
    </source>
</evidence>
<dbReference type="GO" id="GO:0016020">
    <property type="term" value="C:membrane"/>
    <property type="evidence" value="ECO:0007669"/>
    <property type="project" value="UniProtKB-SubCell"/>
</dbReference>
<evidence type="ECO:0000256" key="9">
    <source>
        <dbReference type="ARBA" id="ARBA00023002"/>
    </source>
</evidence>
<keyword evidence="12" id="KW-0472">Membrane</keyword>
<comment type="cofactor">
    <cofactor evidence="1 13">
        <name>heme</name>
        <dbReference type="ChEBI" id="CHEBI:30413"/>
    </cofactor>
</comment>
<dbReference type="SUPFAM" id="SSF48264">
    <property type="entry name" value="Cytochrome P450"/>
    <property type="match status" value="1"/>
</dbReference>
<feature type="non-terminal residue" evidence="14">
    <location>
        <position position="214"/>
    </location>
</feature>
<reference evidence="14" key="1">
    <citation type="submission" date="2023-03" db="EMBL/GenBank/DDBJ databases">
        <title>Massive genome expansion in bonnet fungi (Mycena s.s.) driven by repeated elements and novel gene families across ecological guilds.</title>
        <authorList>
            <consortium name="Lawrence Berkeley National Laboratory"/>
            <person name="Harder C.B."/>
            <person name="Miyauchi S."/>
            <person name="Viragh M."/>
            <person name="Kuo A."/>
            <person name="Thoen E."/>
            <person name="Andreopoulos B."/>
            <person name="Lu D."/>
            <person name="Skrede I."/>
            <person name="Drula E."/>
            <person name="Henrissat B."/>
            <person name="Morin E."/>
            <person name="Kohler A."/>
            <person name="Barry K."/>
            <person name="LaButti K."/>
            <person name="Morin E."/>
            <person name="Salamov A."/>
            <person name="Lipzen A."/>
            <person name="Mereny Z."/>
            <person name="Hegedus B."/>
            <person name="Baldrian P."/>
            <person name="Stursova M."/>
            <person name="Weitz H."/>
            <person name="Taylor A."/>
            <person name="Grigoriev I.V."/>
            <person name="Nagy L.G."/>
            <person name="Martin F."/>
            <person name="Kauserud H."/>
        </authorList>
    </citation>
    <scope>NUCLEOTIDE SEQUENCE</scope>
    <source>
        <strain evidence="14">CBHHK067</strain>
    </source>
</reference>
<evidence type="ECO:0000256" key="4">
    <source>
        <dbReference type="ARBA" id="ARBA00010617"/>
    </source>
</evidence>
<keyword evidence="8" id="KW-1133">Transmembrane helix</keyword>
<dbReference type="Proteomes" id="UP001221757">
    <property type="component" value="Unassembled WGS sequence"/>
</dbReference>
<evidence type="ECO:0000256" key="12">
    <source>
        <dbReference type="ARBA" id="ARBA00023136"/>
    </source>
</evidence>
<feature type="binding site" description="axial binding residue" evidence="13">
    <location>
        <position position="158"/>
    </location>
    <ligand>
        <name>heme</name>
        <dbReference type="ChEBI" id="CHEBI:30413"/>
    </ligand>
    <ligandPart>
        <name>Fe</name>
        <dbReference type="ChEBI" id="CHEBI:18248"/>
    </ligandPart>
</feature>
<evidence type="ECO:0000256" key="8">
    <source>
        <dbReference type="ARBA" id="ARBA00022989"/>
    </source>
</evidence>